<comment type="similarity">
    <text evidence="1">In the C-terminal section; belongs to the class-I pyridoxal-phosphate-dependent aminotransferase family.</text>
</comment>
<dbReference type="Gene3D" id="3.90.1150.10">
    <property type="entry name" value="Aspartate Aminotransferase, domain 1"/>
    <property type="match status" value="1"/>
</dbReference>
<keyword evidence="4" id="KW-0238">DNA-binding</keyword>
<evidence type="ECO:0000259" key="6">
    <source>
        <dbReference type="PROSITE" id="PS50949"/>
    </source>
</evidence>
<keyword evidence="7" id="KW-0808">Transferase</keyword>
<dbReference type="GO" id="GO:0008483">
    <property type="term" value="F:transaminase activity"/>
    <property type="evidence" value="ECO:0007669"/>
    <property type="project" value="UniProtKB-KW"/>
</dbReference>
<evidence type="ECO:0000256" key="4">
    <source>
        <dbReference type="ARBA" id="ARBA00023125"/>
    </source>
</evidence>
<dbReference type="GO" id="GO:0003700">
    <property type="term" value="F:DNA-binding transcription factor activity"/>
    <property type="evidence" value="ECO:0007669"/>
    <property type="project" value="InterPro"/>
</dbReference>
<evidence type="ECO:0000256" key="2">
    <source>
        <dbReference type="ARBA" id="ARBA00022898"/>
    </source>
</evidence>
<evidence type="ECO:0000256" key="3">
    <source>
        <dbReference type="ARBA" id="ARBA00023015"/>
    </source>
</evidence>
<dbReference type="EMBL" id="JADEYS010000008">
    <property type="protein sequence ID" value="MBE9397597.1"/>
    <property type="molecule type" value="Genomic_DNA"/>
</dbReference>
<evidence type="ECO:0000313" key="7">
    <source>
        <dbReference type="EMBL" id="MBE9397597.1"/>
    </source>
</evidence>
<dbReference type="InterPro" id="IPR015422">
    <property type="entry name" value="PyrdxlP-dep_Trfase_small"/>
</dbReference>
<reference evidence="7" key="1">
    <citation type="submission" date="2020-10" db="EMBL/GenBank/DDBJ databases">
        <title>Bacterium isolated from coastal waters sediment.</title>
        <authorList>
            <person name="Chen R.-J."/>
            <person name="Lu D.-C."/>
            <person name="Zhu K.-L."/>
            <person name="Du Z.-J."/>
        </authorList>
    </citation>
    <scope>NUCLEOTIDE SEQUENCE</scope>
    <source>
        <strain evidence="7">N1Y112</strain>
    </source>
</reference>
<proteinExistence type="inferred from homology"/>
<name>A0A8J7FCL4_9GAMM</name>
<dbReference type="SUPFAM" id="SSF46785">
    <property type="entry name" value="Winged helix' DNA-binding domain"/>
    <property type="match status" value="1"/>
</dbReference>
<keyword evidence="2" id="KW-0663">Pyridoxal phosphate</keyword>
<dbReference type="GO" id="GO:0003677">
    <property type="term" value="F:DNA binding"/>
    <property type="evidence" value="ECO:0007669"/>
    <property type="project" value="UniProtKB-KW"/>
</dbReference>
<dbReference type="SMART" id="SM00345">
    <property type="entry name" value="HTH_GNTR"/>
    <property type="match status" value="1"/>
</dbReference>
<dbReference type="InterPro" id="IPR051446">
    <property type="entry name" value="HTH_trans_reg/aminotransferase"/>
</dbReference>
<accession>A0A8J7FCL4</accession>
<dbReference type="Gene3D" id="1.10.10.10">
    <property type="entry name" value="Winged helix-like DNA-binding domain superfamily/Winged helix DNA-binding domain"/>
    <property type="match status" value="1"/>
</dbReference>
<dbReference type="InterPro" id="IPR036390">
    <property type="entry name" value="WH_DNA-bd_sf"/>
</dbReference>
<dbReference type="Pfam" id="PF00155">
    <property type="entry name" value="Aminotran_1_2"/>
    <property type="match status" value="1"/>
</dbReference>
<organism evidence="7 8">
    <name type="scientific">Pontibacterium sinense</name>
    <dbReference type="NCBI Taxonomy" id="2781979"/>
    <lineage>
        <taxon>Bacteria</taxon>
        <taxon>Pseudomonadati</taxon>
        <taxon>Pseudomonadota</taxon>
        <taxon>Gammaproteobacteria</taxon>
        <taxon>Oceanospirillales</taxon>
        <taxon>Oceanospirillaceae</taxon>
        <taxon>Pontibacterium</taxon>
    </lineage>
</organism>
<dbReference type="PROSITE" id="PS50949">
    <property type="entry name" value="HTH_GNTR"/>
    <property type="match status" value="1"/>
</dbReference>
<dbReference type="CDD" id="cd00609">
    <property type="entry name" value="AAT_like"/>
    <property type="match status" value="1"/>
</dbReference>
<comment type="caution">
    <text evidence="7">The sequence shown here is derived from an EMBL/GenBank/DDBJ whole genome shotgun (WGS) entry which is preliminary data.</text>
</comment>
<protein>
    <submittedName>
        <fullName evidence="7">PLP-dependent aminotransferase family protein</fullName>
    </submittedName>
</protein>
<evidence type="ECO:0000256" key="5">
    <source>
        <dbReference type="ARBA" id="ARBA00023163"/>
    </source>
</evidence>
<keyword evidence="7" id="KW-0032">Aminotransferase</keyword>
<evidence type="ECO:0000313" key="8">
    <source>
        <dbReference type="Proteomes" id="UP000640333"/>
    </source>
</evidence>
<dbReference type="PANTHER" id="PTHR46577:SF1">
    <property type="entry name" value="HTH-TYPE TRANSCRIPTIONAL REGULATORY PROTEIN GABR"/>
    <property type="match status" value="1"/>
</dbReference>
<dbReference type="InterPro" id="IPR036388">
    <property type="entry name" value="WH-like_DNA-bd_sf"/>
</dbReference>
<keyword evidence="8" id="KW-1185">Reference proteome</keyword>
<dbReference type="PANTHER" id="PTHR46577">
    <property type="entry name" value="HTH-TYPE TRANSCRIPTIONAL REGULATORY PROTEIN GABR"/>
    <property type="match status" value="1"/>
</dbReference>
<evidence type="ECO:0000256" key="1">
    <source>
        <dbReference type="ARBA" id="ARBA00005384"/>
    </source>
</evidence>
<dbReference type="Proteomes" id="UP000640333">
    <property type="component" value="Unassembled WGS sequence"/>
</dbReference>
<dbReference type="SUPFAM" id="SSF53383">
    <property type="entry name" value="PLP-dependent transferases"/>
    <property type="match status" value="1"/>
</dbReference>
<gene>
    <name evidence="7" type="ORF">IOQ59_10030</name>
</gene>
<feature type="domain" description="HTH gntR-type" evidence="6">
    <location>
        <begin position="3"/>
        <end position="71"/>
    </location>
</feature>
<dbReference type="AlphaFoldDB" id="A0A8J7FCL4"/>
<dbReference type="Gene3D" id="3.40.640.10">
    <property type="entry name" value="Type I PLP-dependent aspartate aminotransferase-like (Major domain)"/>
    <property type="match status" value="1"/>
</dbReference>
<dbReference type="GO" id="GO:0030170">
    <property type="term" value="F:pyridoxal phosphate binding"/>
    <property type="evidence" value="ECO:0007669"/>
    <property type="project" value="InterPro"/>
</dbReference>
<dbReference type="Pfam" id="PF00392">
    <property type="entry name" value="GntR"/>
    <property type="match status" value="1"/>
</dbReference>
<keyword evidence="3" id="KW-0805">Transcription regulation</keyword>
<dbReference type="InterPro" id="IPR015424">
    <property type="entry name" value="PyrdxlP-dep_Trfase"/>
</dbReference>
<dbReference type="InterPro" id="IPR004839">
    <property type="entry name" value="Aminotransferase_I/II_large"/>
</dbReference>
<dbReference type="InterPro" id="IPR000524">
    <property type="entry name" value="Tscrpt_reg_HTH_GntR"/>
</dbReference>
<keyword evidence="5" id="KW-0804">Transcription</keyword>
<dbReference type="InterPro" id="IPR015421">
    <property type="entry name" value="PyrdxlP-dep_Trfase_major"/>
</dbReference>
<sequence>MARARYKHLVDTFATDIRSGHLPPGTQLPTHRKLATEHGIALVTASRVYAELESMGLVSGEAGRGTFVRETALSPAHGIDQPAMAEGMIDLNFNSPSIPGQTDLLRHALRQLASAGDLEALLHYQPHAGRRHERATVSDHLKHRGLNVGADQILIVGGAQHGLATTVMALLNPGDVVATDALIYPGFKVLAEVHRLELAPIALSAQGPDLDALEQLCQQRRVRAVYTMPTLHNPMGWVMDLAQRERLISIARRYELLIIEDAAYAFHAENPPGPIAALAPDITVYVSGLSKSIATGLRVGFVAAPTHWVPLIERTIRATTWNTPGLMTAMACGWIEDGTVMRLEAEKRQDAMIRQSMAREILNGLEFISHPASYFLWLPLPEEVRADQLVMALMHAKISVSTAEPFATTEHIPHAIRLALGSVDLETLASALKTVKQLIDAHACDVK</sequence>
<dbReference type="CDD" id="cd07377">
    <property type="entry name" value="WHTH_GntR"/>
    <property type="match status" value="1"/>
</dbReference>